<gene>
    <name evidence="2" type="ORF">LHYA1_G004482</name>
</gene>
<dbReference type="PANTHER" id="PTHR38167">
    <property type="entry name" value="C2H2-TYPE DOMAIN-CONTAINING PROTEIN"/>
    <property type="match status" value="1"/>
</dbReference>
<dbReference type="GeneID" id="41984680"/>
<dbReference type="PANTHER" id="PTHR38167:SF1">
    <property type="entry name" value="C2H2-TYPE DOMAIN-CONTAINING PROTEIN"/>
    <property type="match status" value="1"/>
</dbReference>
<feature type="region of interest" description="Disordered" evidence="1">
    <location>
        <begin position="1"/>
        <end position="30"/>
    </location>
</feature>
<sequence length="263" mass="29282">MAGRVIDLTFDDSSDENTPSNNSKPNVLNSSSMRLPLNAIPNNVQLPPIAALLPSPTSHLSAPLIEALNKASAERVLELLLTVCRQHPASKALVEREFLVPKRDVVPYHANTDSEDHGNSESEEESESDSENESAVLDSQQKAPAGHIPPVATSLKRKAEAIMDDELFPRFAKCENCKEEFDVTENERGDCIWHAGKREIYDDDDFWADHDPDCHGDPWELMSDSDYEDGYKWTCCDKLGGQEGCKQTKHKTAGQPMKKSRYA</sequence>
<dbReference type="RefSeq" id="XP_031007146.1">
    <property type="nucleotide sequence ID" value="XM_031149441.1"/>
</dbReference>
<evidence type="ECO:0000313" key="3">
    <source>
        <dbReference type="Proteomes" id="UP000431533"/>
    </source>
</evidence>
<accession>A0A8H8R4T5</accession>
<keyword evidence="3" id="KW-1185">Reference proteome</keyword>
<evidence type="ECO:0000313" key="2">
    <source>
        <dbReference type="EMBL" id="TVY28358.1"/>
    </source>
</evidence>
<feature type="compositionally biased region" description="Basic and acidic residues" evidence="1">
    <location>
        <begin position="108"/>
        <end position="120"/>
    </location>
</feature>
<organism evidence="2 3">
    <name type="scientific">Lachnellula hyalina</name>
    <dbReference type="NCBI Taxonomy" id="1316788"/>
    <lineage>
        <taxon>Eukaryota</taxon>
        <taxon>Fungi</taxon>
        <taxon>Dikarya</taxon>
        <taxon>Ascomycota</taxon>
        <taxon>Pezizomycotina</taxon>
        <taxon>Leotiomycetes</taxon>
        <taxon>Helotiales</taxon>
        <taxon>Lachnaceae</taxon>
        <taxon>Lachnellula</taxon>
    </lineage>
</organism>
<comment type="caution">
    <text evidence="2">The sequence shown here is derived from an EMBL/GenBank/DDBJ whole genome shotgun (WGS) entry which is preliminary data.</text>
</comment>
<evidence type="ECO:0008006" key="4">
    <source>
        <dbReference type="Google" id="ProtNLM"/>
    </source>
</evidence>
<name>A0A8H8R4T5_9HELO</name>
<feature type="compositionally biased region" description="Polar residues" evidence="1">
    <location>
        <begin position="16"/>
        <end position="30"/>
    </location>
</feature>
<dbReference type="AlphaFoldDB" id="A0A8H8R4T5"/>
<evidence type="ECO:0000256" key="1">
    <source>
        <dbReference type="SAM" id="MobiDB-lite"/>
    </source>
</evidence>
<feature type="region of interest" description="Disordered" evidence="1">
    <location>
        <begin position="108"/>
        <end position="151"/>
    </location>
</feature>
<dbReference type="OrthoDB" id="5422613at2759"/>
<dbReference type="Proteomes" id="UP000431533">
    <property type="component" value="Unassembled WGS sequence"/>
</dbReference>
<feature type="region of interest" description="Disordered" evidence="1">
    <location>
        <begin position="244"/>
        <end position="263"/>
    </location>
</feature>
<feature type="compositionally biased region" description="Basic residues" evidence="1">
    <location>
        <begin position="247"/>
        <end position="263"/>
    </location>
</feature>
<reference evidence="2 3" key="1">
    <citation type="submission" date="2018-05" db="EMBL/GenBank/DDBJ databases">
        <title>Genome sequencing and assembly of the regulated plant pathogen Lachnellula willkommii and related sister species for the development of diagnostic species identification markers.</title>
        <authorList>
            <person name="Giroux E."/>
            <person name="Bilodeau G."/>
        </authorList>
    </citation>
    <scope>NUCLEOTIDE SEQUENCE [LARGE SCALE GENOMIC DNA]</scope>
    <source>
        <strain evidence="2 3">CBS 185.66</strain>
    </source>
</reference>
<dbReference type="EMBL" id="QGMH01000032">
    <property type="protein sequence ID" value="TVY28358.1"/>
    <property type="molecule type" value="Genomic_DNA"/>
</dbReference>
<proteinExistence type="predicted"/>
<protein>
    <recommendedName>
        <fullName evidence="4">C2H2-type domain-containing protein</fullName>
    </recommendedName>
</protein>
<feature type="compositionally biased region" description="Acidic residues" evidence="1">
    <location>
        <begin position="121"/>
        <end position="132"/>
    </location>
</feature>